<reference evidence="2 3" key="1">
    <citation type="submission" date="2018-08" db="EMBL/GenBank/DDBJ databases">
        <title>Genome sequence of Marinobacter flavimaris KCTC 12185.</title>
        <authorList>
            <person name="Chun J."/>
            <person name="Kim B.-Y."/>
            <person name="Choi S.-B."/>
            <person name="Kwak M.-J."/>
        </authorList>
    </citation>
    <scope>NUCLEOTIDE SEQUENCE [LARGE SCALE GENOMIC DNA]</scope>
    <source>
        <strain evidence="2 3">KCTC 12185</strain>
    </source>
</reference>
<evidence type="ECO:0000313" key="3">
    <source>
        <dbReference type="Proteomes" id="UP000256431"/>
    </source>
</evidence>
<comment type="caution">
    <text evidence="2">The sequence shown here is derived from an EMBL/GenBank/DDBJ whole genome shotgun (WGS) entry which is preliminary data.</text>
</comment>
<dbReference type="Proteomes" id="UP000256431">
    <property type="component" value="Unassembled WGS sequence"/>
</dbReference>
<proteinExistence type="predicted"/>
<protein>
    <recommendedName>
        <fullName evidence="4">DUF4852 domain-containing protein</fullName>
    </recommendedName>
</protein>
<keyword evidence="3" id="KW-1185">Reference proteome</keyword>
<dbReference type="AlphaFoldDB" id="A0A3D8GY41"/>
<evidence type="ECO:0008006" key="4">
    <source>
        <dbReference type="Google" id="ProtNLM"/>
    </source>
</evidence>
<feature type="chain" id="PRO_5017689878" description="DUF4852 domain-containing protein" evidence="1">
    <location>
        <begin position="22"/>
        <end position="231"/>
    </location>
</feature>
<sequence length="231" mass="25869">MGKFKFRFTAILILFLSGCMATTGGSKSQGGSKHYAVPTEIDVLAHMVKYHGPSSTAPLSTIFANHLHPLSGEEFERNPLLVAKKRSAAMKVFIEEAKQRIEDLDIPSRYRMEYGMLDFYPPEFMDAGSGAYYMVWQPKGEFVLDQTSTNLPIKFRIMFDRSGPSEGLQKYVSGQFKKQVEKAYATSDESLLRKLAGEDQKKKYMTFAIGGCLNKIVGETVRCIASDTETN</sequence>
<keyword evidence="1" id="KW-0732">Signal</keyword>
<dbReference type="PROSITE" id="PS51257">
    <property type="entry name" value="PROKAR_LIPOPROTEIN"/>
    <property type="match status" value="1"/>
</dbReference>
<feature type="signal peptide" evidence="1">
    <location>
        <begin position="1"/>
        <end position="21"/>
    </location>
</feature>
<dbReference type="EMBL" id="QRDH01000012">
    <property type="protein sequence ID" value="RDU39302.1"/>
    <property type="molecule type" value="Genomic_DNA"/>
</dbReference>
<dbReference type="RefSeq" id="WP_104272019.1">
    <property type="nucleotide sequence ID" value="NZ_PSSW01000013.1"/>
</dbReference>
<gene>
    <name evidence="2" type="ORF">DXI23_18755</name>
</gene>
<evidence type="ECO:0000256" key="1">
    <source>
        <dbReference type="SAM" id="SignalP"/>
    </source>
</evidence>
<organism evidence="2 3">
    <name type="scientific">Marinobacter flavimaris</name>
    <dbReference type="NCBI Taxonomy" id="262076"/>
    <lineage>
        <taxon>Bacteria</taxon>
        <taxon>Pseudomonadati</taxon>
        <taxon>Pseudomonadota</taxon>
        <taxon>Gammaproteobacteria</taxon>
        <taxon>Pseudomonadales</taxon>
        <taxon>Marinobacteraceae</taxon>
        <taxon>Marinobacter</taxon>
    </lineage>
</organism>
<evidence type="ECO:0000313" key="2">
    <source>
        <dbReference type="EMBL" id="RDU39302.1"/>
    </source>
</evidence>
<accession>A0A3D8GY41</accession>
<name>A0A3D8GY41_9GAMM</name>